<dbReference type="InterPro" id="IPR029065">
    <property type="entry name" value="Enolase_C-like"/>
</dbReference>
<dbReference type="PANTHER" id="PTHR48073">
    <property type="entry name" value="O-SUCCINYLBENZOATE SYNTHASE-RELATED"/>
    <property type="match status" value="1"/>
</dbReference>
<reference evidence="9 10" key="1">
    <citation type="journal article" date="2016" name="Int. J. Syst. Evol. Microbiol.">
        <title>Ensifer glycinis sp. nov., an novel rhizobial species associated with Glycine spp.</title>
        <authorList>
            <person name="Yan H."/>
            <person name="Yan J."/>
            <person name="Sui X.H."/>
            <person name="Wang E.T."/>
            <person name="Chen W.X."/>
            <person name="Zhang X.X."/>
            <person name="Chen W.F."/>
        </authorList>
    </citation>
    <scope>NUCLEOTIDE SEQUENCE [LARGE SCALE GENOMIC DNA]</scope>
    <source>
        <strain evidence="9 10">CCBAU 23380</strain>
    </source>
</reference>
<evidence type="ECO:0000256" key="4">
    <source>
        <dbReference type="ARBA" id="ARBA00023235"/>
    </source>
</evidence>
<dbReference type="InterPro" id="IPR013341">
    <property type="entry name" value="Mandelate_racemase_N_dom"/>
</dbReference>
<keyword evidence="3 6" id="KW-0460">Magnesium</keyword>
<dbReference type="InterPro" id="IPR029017">
    <property type="entry name" value="Enolase-like_N"/>
</dbReference>
<protein>
    <recommendedName>
        <fullName evidence="7">Dipeptide epimerase</fullName>
        <ecNumber evidence="7">5.1.1.-</ecNumber>
    </recommendedName>
</protein>
<dbReference type="Gene3D" id="3.20.20.120">
    <property type="entry name" value="Enolase-like C-terminal domain"/>
    <property type="match status" value="1"/>
</dbReference>
<evidence type="ECO:0000256" key="2">
    <source>
        <dbReference type="ARBA" id="ARBA00022723"/>
    </source>
</evidence>
<evidence type="ECO:0000256" key="7">
    <source>
        <dbReference type="RuleBase" id="RU366006"/>
    </source>
</evidence>
<evidence type="ECO:0000259" key="8">
    <source>
        <dbReference type="SMART" id="SM00922"/>
    </source>
</evidence>
<dbReference type="STRING" id="1472378.AU381_15760"/>
<dbReference type="SUPFAM" id="SSF54826">
    <property type="entry name" value="Enolase N-terminal domain-like"/>
    <property type="match status" value="1"/>
</dbReference>
<dbReference type="Proteomes" id="UP000094025">
    <property type="component" value="Unassembled WGS sequence"/>
</dbReference>
<dbReference type="SMART" id="SM00922">
    <property type="entry name" value="MR_MLE"/>
    <property type="match status" value="1"/>
</dbReference>
<dbReference type="InterPro" id="IPR036849">
    <property type="entry name" value="Enolase-like_C_sf"/>
</dbReference>
<evidence type="ECO:0000313" key="9">
    <source>
        <dbReference type="EMBL" id="OAP42632.1"/>
    </source>
</evidence>
<evidence type="ECO:0000256" key="6">
    <source>
        <dbReference type="PIRSR" id="PIRSR634603-3"/>
    </source>
</evidence>
<dbReference type="InterPro" id="IPR034603">
    <property type="entry name" value="Dipeptide_epimerase"/>
</dbReference>
<keyword evidence="10" id="KW-1185">Reference proteome</keyword>
<name>A0A178Y645_9HYPH</name>
<feature type="active site" description="Proton acceptor; specific for (S)-substrate epimerization" evidence="5">
    <location>
        <position position="246"/>
    </location>
</feature>
<gene>
    <name evidence="9" type="ORF">AU381_15760</name>
</gene>
<proteinExistence type="inferred from homology"/>
<dbReference type="RefSeq" id="WP_064240469.1">
    <property type="nucleotide sequence ID" value="NZ_LPUX01000050.1"/>
</dbReference>
<feature type="binding site" evidence="6">
    <location>
        <position position="175"/>
    </location>
    <ligand>
        <name>Mg(2+)</name>
        <dbReference type="ChEBI" id="CHEBI:18420"/>
    </ligand>
</feature>
<dbReference type="CDD" id="cd03319">
    <property type="entry name" value="L-Ala-DL-Glu_epimerase"/>
    <property type="match status" value="1"/>
</dbReference>
<dbReference type="NCBIfam" id="NF042940">
    <property type="entry name" value="racemase_DgcA"/>
    <property type="match status" value="1"/>
</dbReference>
<dbReference type="SFLD" id="SFLDG00180">
    <property type="entry name" value="muconate_cycloisomerase"/>
    <property type="match status" value="1"/>
</dbReference>
<evidence type="ECO:0000256" key="1">
    <source>
        <dbReference type="ARBA" id="ARBA00008031"/>
    </source>
</evidence>
<sequence length="327" mass="34403">MPISLSAAVEHFPIAGTFTISRGSKTTAGVVTCRIGDGTASGWGECVPYGRYGESIESVLSEIEAVRPLIEAGMTRLELQQAMKPGAARNAIDCALWDLEAKQRERSAATLAGLPDPVALTTAYTISLAEPDEMLAQATKYAHRALLKVKVGTADDTSRILAVRKGAPASHIILDANEGWTSENLAHHFAVCAEAGIALIEQPLPAGRDEALAHVARSVPVCADESVHATADLKALVGRYDAVNIKLDKTGGLTEALRMREEAAALGLKIMVGCMVGSSLAMAPAILVAQGADFVDLDGPLLLAEDRSPGLRYEASLVFPPEPSLWG</sequence>
<dbReference type="EC" id="5.1.1.-" evidence="7"/>
<dbReference type="AlphaFoldDB" id="A0A178Y645"/>
<organism evidence="9 10">
    <name type="scientific">Sinorhizobium glycinis</name>
    <dbReference type="NCBI Taxonomy" id="1472378"/>
    <lineage>
        <taxon>Bacteria</taxon>
        <taxon>Pseudomonadati</taxon>
        <taxon>Pseudomonadota</taxon>
        <taxon>Alphaproteobacteria</taxon>
        <taxon>Hyphomicrobiales</taxon>
        <taxon>Rhizobiaceae</taxon>
        <taxon>Sinorhizobium/Ensifer group</taxon>
        <taxon>Sinorhizobium</taxon>
    </lineage>
</organism>
<evidence type="ECO:0000313" key="10">
    <source>
        <dbReference type="Proteomes" id="UP000094025"/>
    </source>
</evidence>
<dbReference type="Pfam" id="PF13378">
    <property type="entry name" value="MR_MLE_C"/>
    <property type="match status" value="1"/>
</dbReference>
<comment type="similarity">
    <text evidence="1 7">Belongs to the mandelate racemase/muconate lactonizing enzyme family.</text>
</comment>
<dbReference type="PANTHER" id="PTHR48073:SF2">
    <property type="entry name" value="O-SUCCINYLBENZOATE SYNTHASE"/>
    <property type="match status" value="1"/>
</dbReference>
<dbReference type="GO" id="GO:0006518">
    <property type="term" value="P:peptide metabolic process"/>
    <property type="evidence" value="ECO:0007669"/>
    <property type="project" value="UniProtKB-ARBA"/>
</dbReference>
<dbReference type="EMBL" id="LPUX01000050">
    <property type="protein sequence ID" value="OAP42632.1"/>
    <property type="molecule type" value="Genomic_DNA"/>
</dbReference>
<keyword evidence="2 6" id="KW-0479">Metal-binding</keyword>
<dbReference type="GO" id="GO:0016855">
    <property type="term" value="F:racemase and epimerase activity, acting on amino acids and derivatives"/>
    <property type="evidence" value="ECO:0007669"/>
    <property type="project" value="UniProtKB-UniRule"/>
</dbReference>
<dbReference type="SUPFAM" id="SSF51604">
    <property type="entry name" value="Enolase C-terminal domain-like"/>
    <property type="match status" value="1"/>
</dbReference>
<dbReference type="Pfam" id="PF02746">
    <property type="entry name" value="MR_MLE_N"/>
    <property type="match status" value="1"/>
</dbReference>
<dbReference type="SFLD" id="SFLDF00010">
    <property type="entry name" value="dipeptide_epimerase"/>
    <property type="match status" value="1"/>
</dbReference>
<keyword evidence="4 7" id="KW-0413">Isomerase</keyword>
<dbReference type="SFLD" id="SFLDS00001">
    <property type="entry name" value="Enolase"/>
    <property type="match status" value="1"/>
</dbReference>
<comment type="caution">
    <text evidence="9">The sequence shown here is derived from an EMBL/GenBank/DDBJ whole genome shotgun (WGS) entry which is preliminary data.</text>
</comment>
<evidence type="ECO:0000256" key="5">
    <source>
        <dbReference type="PIRSR" id="PIRSR634603-1"/>
    </source>
</evidence>
<dbReference type="InterPro" id="IPR013342">
    <property type="entry name" value="Mandelate_racemase_C"/>
</dbReference>
<dbReference type="Gene3D" id="3.30.390.10">
    <property type="entry name" value="Enolase-like, N-terminal domain"/>
    <property type="match status" value="1"/>
</dbReference>
<evidence type="ECO:0000256" key="3">
    <source>
        <dbReference type="ARBA" id="ARBA00022842"/>
    </source>
</evidence>
<dbReference type="GO" id="GO:0046872">
    <property type="term" value="F:metal ion binding"/>
    <property type="evidence" value="ECO:0007669"/>
    <property type="project" value="UniProtKB-KW"/>
</dbReference>
<feature type="binding site" evidence="6">
    <location>
        <position position="201"/>
    </location>
    <ligand>
        <name>Mg(2+)</name>
        <dbReference type="ChEBI" id="CHEBI:18420"/>
    </ligand>
</feature>
<feature type="domain" description="Mandelate racemase/muconate lactonizing enzyme C-terminal" evidence="8">
    <location>
        <begin position="131"/>
        <end position="222"/>
    </location>
</feature>
<feature type="binding site" evidence="6">
    <location>
        <position position="224"/>
    </location>
    <ligand>
        <name>Mg(2+)</name>
        <dbReference type="ChEBI" id="CHEBI:18420"/>
    </ligand>
</feature>
<accession>A0A178Y645</accession>
<dbReference type="OrthoDB" id="9782675at2"/>
<comment type="cofactor">
    <cofactor evidence="6 7">
        <name>Mg(2+)</name>
        <dbReference type="ChEBI" id="CHEBI:18420"/>
    </cofactor>
    <text evidence="6 7">Binds 1 Mg(2+) ion per subunit.</text>
</comment>
<feature type="active site" description="Proton acceptor; specific for (R)-substrate epimerization" evidence="5">
    <location>
        <position position="150"/>
    </location>
</feature>